<organism evidence="4 5">
    <name type="scientific">Flavonifractor plautii 1_3_50AFAA</name>
    <dbReference type="NCBI Taxonomy" id="742738"/>
    <lineage>
        <taxon>Bacteria</taxon>
        <taxon>Bacillati</taxon>
        <taxon>Bacillota</taxon>
        <taxon>Clostridia</taxon>
        <taxon>Eubacteriales</taxon>
        <taxon>Oscillospiraceae</taxon>
        <taxon>Flavonifractor</taxon>
    </lineage>
</organism>
<dbReference type="PATRIC" id="fig|742738.3.peg.3561"/>
<evidence type="ECO:0000256" key="1">
    <source>
        <dbReference type="SAM" id="Phobius"/>
    </source>
</evidence>
<dbReference type="eggNOG" id="COG3225">
    <property type="taxonomic scope" value="Bacteria"/>
</dbReference>
<dbReference type="HOGENOM" id="CLU_018716_2_0_9"/>
<evidence type="ECO:0000259" key="2">
    <source>
        <dbReference type="Pfam" id="PF09822"/>
    </source>
</evidence>
<protein>
    <recommendedName>
        <fullName evidence="6">ABC-type uncharacterized transport system domain-containing protein</fullName>
    </recommendedName>
</protein>
<dbReference type="RefSeq" id="WP_044942849.1">
    <property type="nucleotide sequence ID" value="NZ_KN174166.1"/>
</dbReference>
<evidence type="ECO:0000313" key="5">
    <source>
        <dbReference type="Proteomes" id="UP000029585"/>
    </source>
</evidence>
<keyword evidence="1" id="KW-0812">Transmembrane</keyword>
<keyword evidence="1" id="KW-1133">Transmembrane helix</keyword>
<comment type="caution">
    <text evidence="4">The sequence shown here is derived from an EMBL/GenBank/DDBJ whole genome shotgun (WGS) entry which is preliminary data.</text>
</comment>
<dbReference type="InterPro" id="IPR019196">
    <property type="entry name" value="ABC_transp_unknown"/>
</dbReference>
<evidence type="ECO:0000313" key="4">
    <source>
        <dbReference type="EMBL" id="KGF53639.1"/>
    </source>
</evidence>
<dbReference type="EMBL" id="ADLO01000105">
    <property type="protein sequence ID" value="KGF53639.1"/>
    <property type="molecule type" value="Genomic_DNA"/>
</dbReference>
<evidence type="ECO:0008006" key="6">
    <source>
        <dbReference type="Google" id="ProtNLM"/>
    </source>
</evidence>
<dbReference type="Pfam" id="PF23357">
    <property type="entry name" value="DUF7088"/>
    <property type="match status" value="1"/>
</dbReference>
<dbReference type="InterPro" id="IPR055396">
    <property type="entry name" value="DUF7088"/>
</dbReference>
<reference evidence="4 5" key="1">
    <citation type="submission" date="2011-08" db="EMBL/GenBank/DDBJ databases">
        <title>The Genome Sequence of Clostridium orbiscindens 1_3_50AFAA.</title>
        <authorList>
            <consortium name="The Broad Institute Genome Sequencing Platform"/>
            <person name="Earl A."/>
            <person name="Ward D."/>
            <person name="Feldgarden M."/>
            <person name="Gevers D."/>
            <person name="Daigneault M."/>
            <person name="Strauss J."/>
            <person name="Allen-Vercoe E."/>
            <person name="Young S.K."/>
            <person name="Zeng Q."/>
            <person name="Gargeya S."/>
            <person name="Fitzgerald M."/>
            <person name="Haas B."/>
            <person name="Abouelleil A."/>
            <person name="Alvarado L."/>
            <person name="Arachchi H.M."/>
            <person name="Berlin A."/>
            <person name="Brown A."/>
            <person name="Chapman S.B."/>
            <person name="Chen Z."/>
            <person name="Dunbar C."/>
            <person name="Freedman E."/>
            <person name="Gearin G."/>
            <person name="Gellesch M."/>
            <person name="Goldberg J."/>
            <person name="Griggs A."/>
            <person name="Gujja S."/>
            <person name="Heiman D."/>
            <person name="Howarth C."/>
            <person name="Larson L."/>
            <person name="Lui A."/>
            <person name="MacDonald P.J.P."/>
            <person name="Montmayeur A."/>
            <person name="Murphy C."/>
            <person name="Neiman D."/>
            <person name="Pearson M."/>
            <person name="Priest M."/>
            <person name="Roberts A."/>
            <person name="Saif S."/>
            <person name="Shea T."/>
            <person name="Shenoy N."/>
            <person name="Sisk P."/>
            <person name="Stolte C."/>
            <person name="Sykes S."/>
            <person name="Wortman J."/>
            <person name="Nusbaum C."/>
            <person name="Birren B."/>
        </authorList>
    </citation>
    <scope>NUCLEOTIDE SEQUENCE [LARGE SCALE GENOMIC DNA]</scope>
    <source>
        <strain evidence="4 5">1_3_50AFAA</strain>
    </source>
</reference>
<dbReference type="InterPro" id="IPR029062">
    <property type="entry name" value="Class_I_gatase-like"/>
</dbReference>
<feature type="transmembrane region" description="Helical" evidence="1">
    <location>
        <begin position="451"/>
        <end position="473"/>
    </location>
</feature>
<accession>A0A096D7W3</accession>
<evidence type="ECO:0000259" key="3">
    <source>
        <dbReference type="Pfam" id="PF23357"/>
    </source>
</evidence>
<dbReference type="Pfam" id="PF09822">
    <property type="entry name" value="ABC_transp_aux"/>
    <property type="match status" value="1"/>
</dbReference>
<feature type="transmembrane region" description="Helical" evidence="1">
    <location>
        <begin position="25"/>
        <end position="47"/>
    </location>
</feature>
<keyword evidence="5" id="KW-1185">Reference proteome</keyword>
<proteinExistence type="predicted"/>
<feature type="domain" description="ABC-type uncharacterised transport system" evidence="2">
    <location>
        <begin position="191"/>
        <end position="385"/>
    </location>
</feature>
<gene>
    <name evidence="4" type="ORF">HMPREF9460_03459</name>
</gene>
<sequence length="483" mass="52112">MKKRPNATPSGPAGHSRQAFQGGTYSLMLTAAVLALLIVLNLLVSALPTSLTQYDISASKLYSVTSNTKVVVNALEQDVTIYWIVQSGEEDAVIENLLGKYESLSDHITVVKKNPDVYPTFAEQYTDEAVKNNSLVVECGGRSRFISYDDIYLSEPDMYTYSYNTSFDGEGAITSAIDYVVNAEQPQLYRLEGHGESELPSTFQEQLEKANMELHDLSLLTVDAIPEDAACLLIYAPTSDISGEERDMLADYVTGGGKLLVMAGPVDGASLDNLYSLLSEYGVTANEGIVIESDREHYAFQAPFALLPDLASSAITDSLIDERYFPILPLSLGLTVGEDTNGATVTPLLTTSDASYSKLAGYELDTYDKEEGDLDGPFTLAVSVEAGSGQMVWFSSSAFLDDKYNALSSGANVNLGMNALSSLVGESEAMAIRSKSLNYNYLTISASTSSLLKVLMIGIVPLAYLGVGIAVVVKRRRMQNEAV</sequence>
<dbReference type="AlphaFoldDB" id="A0A096D7W3"/>
<name>A0A096D7W3_FLAPL</name>
<dbReference type="SUPFAM" id="SSF52317">
    <property type="entry name" value="Class I glutamine amidotransferase-like"/>
    <property type="match status" value="1"/>
</dbReference>
<keyword evidence="1" id="KW-0472">Membrane</keyword>
<feature type="domain" description="DUF7088" evidence="3">
    <location>
        <begin position="59"/>
        <end position="140"/>
    </location>
</feature>
<dbReference type="Proteomes" id="UP000029585">
    <property type="component" value="Unassembled WGS sequence"/>
</dbReference>